<organism evidence="1 2">
    <name type="scientific">Choristoneura fumiferana</name>
    <name type="common">Spruce budworm moth</name>
    <name type="synonym">Archips fumiferana</name>
    <dbReference type="NCBI Taxonomy" id="7141"/>
    <lineage>
        <taxon>Eukaryota</taxon>
        <taxon>Metazoa</taxon>
        <taxon>Ecdysozoa</taxon>
        <taxon>Arthropoda</taxon>
        <taxon>Hexapoda</taxon>
        <taxon>Insecta</taxon>
        <taxon>Pterygota</taxon>
        <taxon>Neoptera</taxon>
        <taxon>Endopterygota</taxon>
        <taxon>Lepidoptera</taxon>
        <taxon>Glossata</taxon>
        <taxon>Ditrysia</taxon>
        <taxon>Tortricoidea</taxon>
        <taxon>Tortricidae</taxon>
        <taxon>Tortricinae</taxon>
        <taxon>Choristoneura</taxon>
    </lineage>
</organism>
<comment type="caution">
    <text evidence="1">The sequence shown here is derived from an EMBL/GenBank/DDBJ whole genome shotgun (WGS) entry which is preliminary data.</text>
</comment>
<evidence type="ECO:0000313" key="2">
    <source>
        <dbReference type="Proteomes" id="UP001064048"/>
    </source>
</evidence>
<accession>A0ACC0KMK3</accession>
<protein>
    <submittedName>
        <fullName evidence="1">Uncharacterized protein</fullName>
    </submittedName>
</protein>
<gene>
    <name evidence="1" type="ORF">MSG28_011710</name>
</gene>
<dbReference type="Proteomes" id="UP001064048">
    <property type="component" value="Chromosome 20"/>
</dbReference>
<keyword evidence="2" id="KW-1185">Reference proteome</keyword>
<name>A0ACC0KMK3_CHOFU</name>
<evidence type="ECO:0000313" key="1">
    <source>
        <dbReference type="EMBL" id="KAI8437372.1"/>
    </source>
</evidence>
<dbReference type="EMBL" id="CM046120">
    <property type="protein sequence ID" value="KAI8437372.1"/>
    <property type="molecule type" value="Genomic_DNA"/>
</dbReference>
<reference evidence="1 2" key="1">
    <citation type="journal article" date="2022" name="Genome Biol. Evol.">
        <title>The Spruce Budworm Genome: Reconstructing the Evolutionary History of Antifreeze Proteins.</title>
        <authorList>
            <person name="Beliveau C."/>
            <person name="Gagne P."/>
            <person name="Picq S."/>
            <person name="Vernygora O."/>
            <person name="Keeling C.I."/>
            <person name="Pinkney K."/>
            <person name="Doucet D."/>
            <person name="Wen F."/>
            <person name="Johnston J.S."/>
            <person name="Maaroufi H."/>
            <person name="Boyle B."/>
            <person name="Laroche J."/>
            <person name="Dewar K."/>
            <person name="Juretic N."/>
            <person name="Blackburn G."/>
            <person name="Nisole A."/>
            <person name="Brunet B."/>
            <person name="Brandao M."/>
            <person name="Lumley L."/>
            <person name="Duan J."/>
            <person name="Quan G."/>
            <person name="Lucarotti C.J."/>
            <person name="Roe A.D."/>
            <person name="Sperling F.A.H."/>
            <person name="Levesque R.C."/>
            <person name="Cusson M."/>
        </authorList>
    </citation>
    <scope>NUCLEOTIDE SEQUENCE [LARGE SCALE GENOMIC DNA]</scope>
    <source>
        <strain evidence="1">Glfc:IPQL:Cfum</strain>
    </source>
</reference>
<proteinExistence type="predicted"/>
<sequence length="350" mass="38990">MQEQSVVQYGVRGSRLLLAPRHSICVLNSVVVRVLSSPPYVRTNGTILFTEEALSEDLTDRQRQRREDRERFIPRTFPADRALEVSAGRAAAALGARDGAGPVLGRATSLRTFLLSIQYSSQSLVRTFLCEDNVILHKFPNPEKDLTRFHAWTFAIGGNILLLDDMYVFKYRRVCHVHFEDKYYLGSKMLTNIAVPTMHLKVNVYRRRRGPLRSLVSTPRPARPAGTGAVENKENTNQPNTQTAVNAGASTSDQGLLPDECKHTADFILFMDSLFDSLNGSFTNSAKRSGKPLLQALTPSYLIMYSVVLGGSRGRRCRGATPLPAAPAAADALQCAREDRDRLIRDLNRR</sequence>